<dbReference type="NCBIfam" id="NF006599">
    <property type="entry name" value="PRK09136.1"/>
    <property type="match status" value="1"/>
</dbReference>
<protein>
    <recommendedName>
        <fullName evidence="3">Probable 6-oxopurine nucleoside phosphorylase</fullName>
        <ecNumber evidence="3">2.4.2.1</ecNumber>
    </recommendedName>
    <alternativeName>
        <fullName evidence="3">Purine nucleoside phosphorylase</fullName>
        <shortName evidence="3">PNP</shortName>
    </alternativeName>
</protein>
<feature type="binding site" evidence="3">
    <location>
        <position position="177"/>
    </location>
    <ligand>
        <name>phosphate</name>
        <dbReference type="ChEBI" id="CHEBI:43474"/>
    </ligand>
</feature>
<dbReference type="PANTHER" id="PTHR42679">
    <property type="entry name" value="S-METHYL-5'-THIOADENOSINE PHOSPHORYLASE"/>
    <property type="match status" value="1"/>
</dbReference>
<dbReference type="STRING" id="768710.DesyoDRAFT_4470"/>
<dbReference type="Pfam" id="PF01048">
    <property type="entry name" value="PNP_UDP_1"/>
    <property type="match status" value="1"/>
</dbReference>
<keyword evidence="6" id="KW-1185">Reference proteome</keyword>
<organism evidence="5 6">
    <name type="scientific">Desulfosporosinus youngiae DSM 17734</name>
    <dbReference type="NCBI Taxonomy" id="768710"/>
    <lineage>
        <taxon>Bacteria</taxon>
        <taxon>Bacillati</taxon>
        <taxon>Bacillota</taxon>
        <taxon>Clostridia</taxon>
        <taxon>Eubacteriales</taxon>
        <taxon>Desulfitobacteriaceae</taxon>
        <taxon>Desulfosporosinus</taxon>
    </lineage>
</organism>
<dbReference type="eggNOG" id="COG0005">
    <property type="taxonomic scope" value="Bacteria"/>
</dbReference>
<dbReference type="GO" id="GO:0017061">
    <property type="term" value="F:S-methyl-5-thioadenosine phosphorylase activity"/>
    <property type="evidence" value="ECO:0007669"/>
    <property type="project" value="InterPro"/>
</dbReference>
<feature type="site" description="Important for substrate specificity" evidence="3">
    <location>
        <position position="158"/>
    </location>
</feature>
<comment type="miscellaneous">
    <text evidence="3">Although this enzyme belongs to the family of MTA phosphorylases based on sequence homology, it has been shown that conserved amino acid substitutions in the substrate binding pocket convert the substrate specificity of this enzyme from 6-aminopurines to 6-oxopurines.</text>
</comment>
<keyword evidence="1 3" id="KW-0328">Glycosyltransferase</keyword>
<dbReference type="InterPro" id="IPR010044">
    <property type="entry name" value="MTAP"/>
</dbReference>
<feature type="binding site" evidence="3">
    <location>
        <position position="176"/>
    </location>
    <ligand>
        <name>substrate</name>
    </ligand>
</feature>
<dbReference type="GO" id="GO:0006166">
    <property type="term" value="P:purine ribonucleoside salvage"/>
    <property type="evidence" value="ECO:0007669"/>
    <property type="project" value="UniProtKB-UniRule"/>
</dbReference>
<dbReference type="Proteomes" id="UP000005104">
    <property type="component" value="Chromosome"/>
</dbReference>
<dbReference type="GO" id="GO:0005829">
    <property type="term" value="C:cytosol"/>
    <property type="evidence" value="ECO:0007669"/>
    <property type="project" value="TreeGrafter"/>
</dbReference>
<comment type="catalytic activity">
    <reaction evidence="3">
        <text>a purine D-ribonucleoside + phosphate = a purine nucleobase + alpha-D-ribose 1-phosphate</text>
        <dbReference type="Rhea" id="RHEA:19805"/>
        <dbReference type="ChEBI" id="CHEBI:26386"/>
        <dbReference type="ChEBI" id="CHEBI:43474"/>
        <dbReference type="ChEBI" id="CHEBI:57720"/>
        <dbReference type="ChEBI" id="CHEBI:142355"/>
        <dbReference type="EC" id="2.4.2.1"/>
    </reaction>
</comment>
<dbReference type="EC" id="2.4.2.1" evidence="3"/>
<dbReference type="SUPFAM" id="SSF53167">
    <property type="entry name" value="Purine and uridine phosphorylases"/>
    <property type="match status" value="1"/>
</dbReference>
<proteinExistence type="inferred from homology"/>
<dbReference type="UniPathway" id="UPA00606"/>
<feature type="binding site" evidence="3">
    <location>
        <begin position="200"/>
        <end position="202"/>
    </location>
    <ligand>
        <name>substrate</name>
    </ligand>
</feature>
<feature type="binding site" evidence="3">
    <location>
        <position position="4"/>
    </location>
    <ligand>
        <name>phosphate</name>
        <dbReference type="ChEBI" id="CHEBI:43474"/>
    </ligand>
</feature>
<comment type="similarity">
    <text evidence="3">Belongs to the PNP/MTAP phosphorylase family. MTAP subfamily.</text>
</comment>
<dbReference type="EMBL" id="CM001441">
    <property type="protein sequence ID" value="EHQ91424.1"/>
    <property type="molecule type" value="Genomic_DNA"/>
</dbReference>
<evidence type="ECO:0000313" key="6">
    <source>
        <dbReference type="Proteomes" id="UP000005104"/>
    </source>
</evidence>
<dbReference type="CDD" id="cd09010">
    <property type="entry name" value="MTAP_SsMTAPII_like_MTIP"/>
    <property type="match status" value="1"/>
</dbReference>
<dbReference type="InterPro" id="IPR000845">
    <property type="entry name" value="Nucleoside_phosphorylase_d"/>
</dbReference>
<feature type="site" description="Important for substrate specificity" evidence="3">
    <location>
        <position position="212"/>
    </location>
</feature>
<dbReference type="AlphaFoldDB" id="H5XYE5"/>
<evidence type="ECO:0000313" key="5">
    <source>
        <dbReference type="EMBL" id="EHQ91424.1"/>
    </source>
</evidence>
<dbReference type="PANTHER" id="PTHR42679:SF2">
    <property type="entry name" value="S-METHYL-5'-THIOADENOSINE PHOSPHORYLASE"/>
    <property type="match status" value="1"/>
</dbReference>
<comment type="pathway">
    <text evidence="3">Purine metabolism; purine nucleoside salvage.</text>
</comment>
<keyword evidence="2 3" id="KW-0808">Transferase</keyword>
<dbReference type="HAMAP" id="MF_01963">
    <property type="entry name" value="MTAP"/>
    <property type="match status" value="1"/>
</dbReference>
<dbReference type="GO" id="GO:0019509">
    <property type="term" value="P:L-methionine salvage from methylthioadenosine"/>
    <property type="evidence" value="ECO:0007669"/>
    <property type="project" value="TreeGrafter"/>
</dbReference>
<dbReference type="HOGENOM" id="CLU_054456_0_2_9"/>
<keyword evidence="3" id="KW-0660">Purine salvage</keyword>
<evidence type="ECO:0000256" key="2">
    <source>
        <dbReference type="ARBA" id="ARBA00022679"/>
    </source>
</evidence>
<accession>H5XYE5</accession>
<gene>
    <name evidence="5" type="ORF">DesyoDRAFT_4470</name>
</gene>
<name>H5XYE5_9FIRM</name>
<evidence type="ECO:0000256" key="3">
    <source>
        <dbReference type="HAMAP-Rule" id="MF_01963"/>
    </source>
</evidence>
<comment type="subunit">
    <text evidence="3">Homohexamer. Dimer of a homotrimer.</text>
</comment>
<feature type="binding site" evidence="3">
    <location>
        <begin position="43"/>
        <end position="44"/>
    </location>
    <ligand>
        <name>phosphate</name>
        <dbReference type="ChEBI" id="CHEBI:43474"/>
    </ligand>
</feature>
<reference evidence="5 6" key="1">
    <citation type="submission" date="2011-11" db="EMBL/GenBank/DDBJ databases">
        <title>The Noncontiguous Finished genome of Desulfosporosinus youngiae DSM 17734.</title>
        <authorList>
            <consortium name="US DOE Joint Genome Institute (JGI-PGF)"/>
            <person name="Lucas S."/>
            <person name="Han J."/>
            <person name="Lapidus A."/>
            <person name="Cheng J.-F."/>
            <person name="Goodwin L."/>
            <person name="Pitluck S."/>
            <person name="Peters L."/>
            <person name="Ovchinnikova G."/>
            <person name="Lu M."/>
            <person name="Land M.L."/>
            <person name="Hauser L."/>
            <person name="Pester M."/>
            <person name="Spring S."/>
            <person name="Ollivier B."/>
            <person name="Rattei T."/>
            <person name="Klenk H.-P."/>
            <person name="Wagner M."/>
            <person name="Loy A."/>
            <person name="Woyke T.J."/>
        </authorList>
    </citation>
    <scope>NUCLEOTIDE SEQUENCE [LARGE SCALE GENOMIC DNA]</scope>
    <source>
        <strain evidence="5 6">DSM 17734</strain>
    </source>
</reference>
<sequence length="255" mass="27853">MGGTGIEHFELTDQRVISVETPYGTVEPMIGKLAKHDLVFMSRHGRDHATPPHLVNYRGNIWALRELGVRKIVATAAVGSLSPNHHLGELVLLDQFLDFTKSRPLTFYEGGQQGVLHVDMTEPYCSSVRQVIIEAAKHLGLVVKNGACYVCTEGPRFETPAEIRMFQLLGADLVGMTSVPEAVLARELGMCYASIGMVTNEAAGIADHPLNHAEVMQNLKELEMNVAQLIQTTFELLTPGQKCLCASANAEVGKF</sequence>
<evidence type="ECO:0000259" key="4">
    <source>
        <dbReference type="Pfam" id="PF01048"/>
    </source>
</evidence>
<dbReference type="Gene3D" id="3.40.50.1580">
    <property type="entry name" value="Nucleoside phosphorylase domain"/>
    <property type="match status" value="1"/>
</dbReference>
<dbReference type="NCBIfam" id="TIGR01694">
    <property type="entry name" value="MTAP"/>
    <property type="match status" value="1"/>
</dbReference>
<comment type="function">
    <text evidence="3">Purine nucleoside phosphorylase which is highly specific for 6-oxopurine nucleosides. Cleaves guanosine or inosine to respective bases and sugar-1-phosphate molecules. Involved in purine salvage.</text>
</comment>
<comment type="caution">
    <text evidence="3">Lacks conserved residue(s) required for the propagation of feature annotation.</text>
</comment>
<dbReference type="InterPro" id="IPR035994">
    <property type="entry name" value="Nucleoside_phosphorylase_sf"/>
</dbReference>
<feature type="domain" description="Nucleoside phosphorylase" evidence="4">
    <location>
        <begin position="2"/>
        <end position="233"/>
    </location>
</feature>
<evidence type="ECO:0000256" key="1">
    <source>
        <dbReference type="ARBA" id="ARBA00022676"/>
    </source>
</evidence>